<evidence type="ECO:0000313" key="4">
    <source>
        <dbReference type="EMBL" id="BDR52134.1"/>
    </source>
</evidence>
<feature type="transmembrane region" description="Helical" evidence="2">
    <location>
        <begin position="450"/>
        <end position="471"/>
    </location>
</feature>
<accession>A0ABM8B5L5</accession>
<evidence type="ECO:0008006" key="6">
    <source>
        <dbReference type="Google" id="ProtNLM"/>
    </source>
</evidence>
<protein>
    <recommendedName>
        <fullName evidence="6">Gram-positive cocci surface proteins LPxTG domain-containing protein</fullName>
    </recommendedName>
</protein>
<keyword evidence="5" id="KW-1185">Reference proteome</keyword>
<evidence type="ECO:0000256" key="2">
    <source>
        <dbReference type="SAM" id="Phobius"/>
    </source>
</evidence>
<sequence length="476" mass="50671">MKRGSVKHWLAGVVSLAAVGTLVAGVAGVANAEETPAPSRPGEAVSISNIRVSEIGAHTANLTFDYKINDTRRPIKRIVPSLFFEKITSIKPKIQFTQDTGVEMRVWLGASGFDSSIGVADSKLTQEDYSKIYGMHTQDDEDAVANRQQFARWGTAVDVTADNKSGTSSLSIIGLDPSTSYATRGYNNILGRDYTRDADAYMSKISELGWDHLNQEVPVDMSRVLVGLNVEYGGSQPGDPVGGDYDTFLEAAPAFSTISEPQSIAEGQLTNQGKDNITPGQIDQNHSARFYINSLKEACKAKVDAGEDCFWYSYIYSDPSKMTAPNGAPYVQVKKDDQNRYYYDAFIPKDFTGEHTVVALDEEGTVQAWTKVSLADNAITQVATPPLPEPAAPQQPAAADPVKPAAPTAADNKVNDPAAKAPAQPAPAAKKVDPAADPAKAELAKTGADVSAVSGIALALIAAAAGCLVVTKRSRV</sequence>
<proteinExistence type="predicted"/>
<feature type="compositionally biased region" description="Low complexity" evidence="1">
    <location>
        <begin position="394"/>
        <end position="429"/>
    </location>
</feature>
<gene>
    <name evidence="4" type="ORF">KIM372_00410</name>
</gene>
<dbReference type="EMBL" id="AP026798">
    <property type="protein sequence ID" value="BDR52134.1"/>
    <property type="molecule type" value="Genomic_DNA"/>
</dbReference>
<keyword evidence="2" id="KW-0472">Membrane</keyword>
<name>A0ABM8B5L5_9BIFI</name>
<keyword evidence="2" id="KW-0812">Transmembrane</keyword>
<reference evidence="4 5" key="1">
    <citation type="journal article" date="2023" name="Microbiol. Spectr.">
        <title>Symbiosis of Carpenter Bees with Uncharacterized Lactic Acid Bacteria Showing NAD Auxotrophy.</title>
        <authorList>
            <person name="Kawasaki S."/>
            <person name="Ozawa K."/>
            <person name="Mori T."/>
            <person name="Yamamoto A."/>
            <person name="Ito M."/>
            <person name="Ohkuma M."/>
            <person name="Sakamoto M."/>
            <person name="Matsutani M."/>
        </authorList>
    </citation>
    <scope>NUCLEOTIDE SEQUENCE [LARGE SCALE GENOMIC DNA]</scope>
    <source>
        <strain evidence="4 5">Kim37-2</strain>
    </source>
</reference>
<dbReference type="Proteomes" id="UP001321766">
    <property type="component" value="Chromosome"/>
</dbReference>
<organism evidence="4 5">
    <name type="scientific">Bombiscardovia nodaiensis</name>
    <dbReference type="NCBI Taxonomy" id="2932181"/>
    <lineage>
        <taxon>Bacteria</taxon>
        <taxon>Bacillati</taxon>
        <taxon>Actinomycetota</taxon>
        <taxon>Actinomycetes</taxon>
        <taxon>Bifidobacteriales</taxon>
        <taxon>Bifidobacteriaceae</taxon>
        <taxon>Bombiscardovia</taxon>
    </lineage>
</organism>
<feature type="signal peptide" evidence="3">
    <location>
        <begin position="1"/>
        <end position="32"/>
    </location>
</feature>
<evidence type="ECO:0000256" key="1">
    <source>
        <dbReference type="SAM" id="MobiDB-lite"/>
    </source>
</evidence>
<evidence type="ECO:0000313" key="5">
    <source>
        <dbReference type="Proteomes" id="UP001321766"/>
    </source>
</evidence>
<evidence type="ECO:0000256" key="3">
    <source>
        <dbReference type="SAM" id="SignalP"/>
    </source>
</evidence>
<keyword evidence="2" id="KW-1133">Transmembrane helix</keyword>
<feature type="region of interest" description="Disordered" evidence="1">
    <location>
        <begin position="383"/>
        <end position="434"/>
    </location>
</feature>
<keyword evidence="3" id="KW-0732">Signal</keyword>
<feature type="chain" id="PRO_5045233720" description="Gram-positive cocci surface proteins LPxTG domain-containing protein" evidence="3">
    <location>
        <begin position="33"/>
        <end position="476"/>
    </location>
</feature>